<dbReference type="Proteomes" id="UP000225706">
    <property type="component" value="Unassembled WGS sequence"/>
</dbReference>
<dbReference type="Gene3D" id="1.20.5.170">
    <property type="match status" value="1"/>
</dbReference>
<name>A0A2B4RX42_STYPI</name>
<dbReference type="SUPFAM" id="SSF57997">
    <property type="entry name" value="Tropomyosin"/>
    <property type="match status" value="1"/>
</dbReference>
<proteinExistence type="predicted"/>
<feature type="coiled-coil region" evidence="2">
    <location>
        <begin position="7"/>
        <end position="241"/>
    </location>
</feature>
<dbReference type="Pfam" id="PF00261">
    <property type="entry name" value="Tropomyosin"/>
    <property type="match status" value="1"/>
</dbReference>
<keyword evidence="1 2" id="KW-0175">Coiled coil</keyword>
<dbReference type="OrthoDB" id="5989067at2759"/>
<dbReference type="AlphaFoldDB" id="A0A2B4RX42"/>
<reference evidence="4" key="1">
    <citation type="journal article" date="2017" name="bioRxiv">
        <title>Comparative analysis of the genomes of Stylophora pistillata and Acropora digitifera provides evidence for extensive differences between species of corals.</title>
        <authorList>
            <person name="Voolstra C.R."/>
            <person name="Li Y."/>
            <person name="Liew Y.J."/>
            <person name="Baumgarten S."/>
            <person name="Zoccola D."/>
            <person name="Flot J.-F."/>
            <person name="Tambutte S."/>
            <person name="Allemand D."/>
            <person name="Aranda M."/>
        </authorList>
    </citation>
    <scope>NUCLEOTIDE SEQUENCE [LARGE SCALE GENOMIC DNA]</scope>
</reference>
<comment type="caution">
    <text evidence="3">The sequence shown here is derived from an EMBL/GenBank/DDBJ whole genome shotgun (WGS) entry which is preliminary data.</text>
</comment>
<dbReference type="InterPro" id="IPR000533">
    <property type="entry name" value="Tropomyosin"/>
</dbReference>
<evidence type="ECO:0000256" key="1">
    <source>
        <dbReference type="ARBA" id="ARBA00023054"/>
    </source>
</evidence>
<dbReference type="EMBL" id="LSMT01000299">
    <property type="protein sequence ID" value="PFX20898.1"/>
    <property type="molecule type" value="Genomic_DNA"/>
</dbReference>
<organism evidence="3 4">
    <name type="scientific">Stylophora pistillata</name>
    <name type="common">Smooth cauliflower coral</name>
    <dbReference type="NCBI Taxonomy" id="50429"/>
    <lineage>
        <taxon>Eukaryota</taxon>
        <taxon>Metazoa</taxon>
        <taxon>Cnidaria</taxon>
        <taxon>Anthozoa</taxon>
        <taxon>Hexacorallia</taxon>
        <taxon>Scleractinia</taxon>
        <taxon>Astrocoeniina</taxon>
        <taxon>Pocilloporidae</taxon>
        <taxon>Stylophora</taxon>
    </lineage>
</organism>
<gene>
    <name evidence="3" type="ORF">AWC38_SpisGene14629</name>
</gene>
<protein>
    <submittedName>
        <fullName evidence="3">Uncharacterized protein</fullName>
    </submittedName>
</protein>
<evidence type="ECO:0000256" key="2">
    <source>
        <dbReference type="SAM" id="Coils"/>
    </source>
</evidence>
<evidence type="ECO:0000313" key="3">
    <source>
        <dbReference type="EMBL" id="PFX20898.1"/>
    </source>
</evidence>
<keyword evidence="4" id="KW-1185">Reference proteome</keyword>
<accession>A0A2B4RX42</accession>
<dbReference type="STRING" id="50429.A0A2B4RX42"/>
<evidence type="ECO:0000313" key="4">
    <source>
        <dbReference type="Proteomes" id="UP000225706"/>
    </source>
</evidence>
<sequence length="248" mass="29204">MSINNAKTKIRDRMLDIKNRIDTAEDRERNATDLLKVADEKALQLDSELNSKKKKIEFTKNLLAERKKEEKKKLKKLEDLEDKDKVESELVKTLENIELDGDERLNSLEKQLHKISDIADKKEKENRESNLRRDHLESELKKVVTREGDAVKKCGKLQEYIQMARSEMDGLKEKEECANEREDESEKKLTFLAQELHTKASEAEEKERQVNNLTLYRDRIKAEIEEEMKKIQDKRAEIDSLDYLSDEI</sequence>